<gene>
    <name evidence="1" type="ORF">VO64_0407</name>
</gene>
<proteinExistence type="predicted"/>
<reference evidence="1 2" key="1">
    <citation type="journal article" date="2015" name="Genome Announc.">
        <title>Complete Genome Sequence of Biocontrol Strain Pseudomonas fluorescens LBUM223.</title>
        <authorList>
            <person name="Roquigny R."/>
            <person name="Arseneault T."/>
            <person name="Gadkar V.J."/>
            <person name="Novinscak A."/>
            <person name="Joly D.L."/>
            <person name="Filion M."/>
        </authorList>
    </citation>
    <scope>NUCLEOTIDE SEQUENCE [LARGE SCALE GENOMIC DNA]</scope>
    <source>
        <strain evidence="1 2">LBUM223</strain>
    </source>
</reference>
<organism evidence="1 2">
    <name type="scientific">Pseudomonas synxantha</name>
    <dbReference type="NCBI Taxonomy" id="47883"/>
    <lineage>
        <taxon>Bacteria</taxon>
        <taxon>Pseudomonadati</taxon>
        <taxon>Pseudomonadota</taxon>
        <taxon>Gammaproteobacteria</taxon>
        <taxon>Pseudomonadales</taxon>
        <taxon>Pseudomonadaceae</taxon>
        <taxon>Pseudomonas</taxon>
    </lineage>
</organism>
<evidence type="ECO:0000313" key="1">
    <source>
        <dbReference type="EMBL" id="AKA80953.1"/>
    </source>
</evidence>
<dbReference type="AlphaFoldDB" id="A0AAU8TDR7"/>
<accession>A0AAU8TDR7</accession>
<sequence length="39" mass="4357">MSPYKGLCVRNSAQSNQAAVTLQWGLLALRCHHREKMSA</sequence>
<name>A0AAU8TDR7_9PSED</name>
<evidence type="ECO:0000313" key="2">
    <source>
        <dbReference type="Proteomes" id="UP000033099"/>
    </source>
</evidence>
<protein>
    <submittedName>
        <fullName evidence="1">Uncharacterized protein</fullName>
    </submittedName>
</protein>
<dbReference type="KEGG" id="pfb:VO64_0407"/>
<dbReference type="Proteomes" id="UP000033099">
    <property type="component" value="Chromosome"/>
</dbReference>
<dbReference type="EMBL" id="CP011117">
    <property type="protein sequence ID" value="AKA80953.1"/>
    <property type="molecule type" value="Genomic_DNA"/>
</dbReference>